<sequence length="347" mass="38080">MNSIKAAIIGPTGYTGVYLIDILLRHPQAELAYLASHRDQLPDIRDEFPQLRGRIDDEIAQCRPIDPQAIAAECDVAFLALPHRAAMAYAPKLLEAGLKVVDLSADYRLDSQSLYEEVYETPHGDPSNLEIAAYGLPELFRDKIKDADLVANPGCYPSAAALGVAPLITHSLVKLDKIVINAASGVTGAGRKAAPHLHYPEQNESFFAYGKIGGHRHQCEIEQTYKRIAGKDVPALFVPHLLPLDCGILETIYLEPATDDVTEAELFEAFEDTYKDEPFVRVLEGMPNVKHVRNTNFCDVTVRLTQQGDNQTIVVFSAIDNMVKGASGAAVQNMNLLFDLPETMGLL</sequence>
<dbReference type="InterPro" id="IPR000706">
    <property type="entry name" value="AGPR_type-1"/>
</dbReference>
<keyword evidence="4 5" id="KW-0560">Oxidoreductase</keyword>
<dbReference type="PANTHER" id="PTHR32338:SF10">
    <property type="entry name" value="N-ACETYL-GAMMA-GLUTAMYL-PHOSPHATE REDUCTASE, CHLOROPLASTIC-RELATED"/>
    <property type="match status" value="1"/>
</dbReference>
<comment type="catalytic activity">
    <reaction evidence="5">
        <text>N-acetyl-L-glutamate 5-semialdehyde + phosphate + NADP(+) = N-acetyl-L-glutamyl 5-phosphate + NADPH + H(+)</text>
        <dbReference type="Rhea" id="RHEA:21588"/>
        <dbReference type="ChEBI" id="CHEBI:15378"/>
        <dbReference type="ChEBI" id="CHEBI:29123"/>
        <dbReference type="ChEBI" id="CHEBI:43474"/>
        <dbReference type="ChEBI" id="CHEBI:57783"/>
        <dbReference type="ChEBI" id="CHEBI:57936"/>
        <dbReference type="ChEBI" id="CHEBI:58349"/>
        <dbReference type="EC" id="1.2.1.38"/>
    </reaction>
</comment>
<dbReference type="GO" id="GO:0003942">
    <property type="term" value="F:N-acetyl-gamma-glutamyl-phosphate reductase activity"/>
    <property type="evidence" value="ECO:0007669"/>
    <property type="project" value="UniProtKB-UniRule"/>
</dbReference>
<evidence type="ECO:0000313" key="7">
    <source>
        <dbReference type="EMBL" id="QDU34737.1"/>
    </source>
</evidence>
<dbReference type="RefSeq" id="WP_145078997.1">
    <property type="nucleotide sequence ID" value="NZ_CP036425.1"/>
</dbReference>
<evidence type="ECO:0000256" key="1">
    <source>
        <dbReference type="ARBA" id="ARBA00022571"/>
    </source>
</evidence>
<dbReference type="Gene3D" id="3.40.50.720">
    <property type="entry name" value="NAD(P)-binding Rossmann-like Domain"/>
    <property type="match status" value="1"/>
</dbReference>
<evidence type="ECO:0000256" key="5">
    <source>
        <dbReference type="HAMAP-Rule" id="MF_00150"/>
    </source>
</evidence>
<feature type="active site" evidence="5">
    <location>
        <position position="155"/>
    </location>
</feature>
<comment type="pathway">
    <text evidence="5">Amino-acid biosynthesis; L-arginine biosynthesis; N(2)-acetyl-L-ornithine from L-glutamate: step 3/4.</text>
</comment>
<reference evidence="7 8" key="1">
    <citation type="submission" date="2019-02" db="EMBL/GenBank/DDBJ databases">
        <title>Deep-cultivation of Planctomycetes and their phenomic and genomic characterization uncovers novel biology.</title>
        <authorList>
            <person name="Wiegand S."/>
            <person name="Jogler M."/>
            <person name="Boedeker C."/>
            <person name="Pinto D."/>
            <person name="Vollmers J."/>
            <person name="Rivas-Marin E."/>
            <person name="Kohn T."/>
            <person name="Peeters S.H."/>
            <person name="Heuer A."/>
            <person name="Rast P."/>
            <person name="Oberbeckmann S."/>
            <person name="Bunk B."/>
            <person name="Jeske O."/>
            <person name="Meyerdierks A."/>
            <person name="Storesund J.E."/>
            <person name="Kallscheuer N."/>
            <person name="Luecker S."/>
            <person name="Lage O.M."/>
            <person name="Pohl T."/>
            <person name="Merkel B.J."/>
            <person name="Hornburger P."/>
            <person name="Mueller R.-W."/>
            <person name="Bruemmer F."/>
            <person name="Labrenz M."/>
            <person name="Spormann A.M."/>
            <person name="Op den Camp H."/>
            <person name="Overmann J."/>
            <person name="Amann R."/>
            <person name="Jetten M.S.M."/>
            <person name="Mascher T."/>
            <person name="Medema M.H."/>
            <person name="Devos D.P."/>
            <person name="Kaster A.-K."/>
            <person name="Ovreas L."/>
            <person name="Rohde M."/>
            <person name="Galperin M.Y."/>
            <person name="Jogler C."/>
        </authorList>
    </citation>
    <scope>NUCLEOTIDE SEQUENCE [LARGE SCALE GENOMIC DNA]</scope>
    <source>
        <strain evidence="7 8">KS4</strain>
    </source>
</reference>
<dbReference type="InterPro" id="IPR050085">
    <property type="entry name" value="AGPR"/>
</dbReference>
<dbReference type="Proteomes" id="UP000317369">
    <property type="component" value="Chromosome"/>
</dbReference>
<organism evidence="7 8">
    <name type="scientific">Poriferisphaera corsica</name>
    <dbReference type="NCBI Taxonomy" id="2528020"/>
    <lineage>
        <taxon>Bacteria</taxon>
        <taxon>Pseudomonadati</taxon>
        <taxon>Planctomycetota</taxon>
        <taxon>Phycisphaerae</taxon>
        <taxon>Phycisphaerales</taxon>
        <taxon>Phycisphaeraceae</taxon>
        <taxon>Poriferisphaera</taxon>
    </lineage>
</organism>
<keyword evidence="2 5" id="KW-0028">Amino-acid biosynthesis</keyword>
<dbReference type="KEGG" id="pcor:KS4_28110"/>
<dbReference type="OrthoDB" id="9801289at2"/>
<feature type="domain" description="Semialdehyde dehydrogenase NAD-binding" evidence="6">
    <location>
        <begin position="5"/>
        <end position="147"/>
    </location>
</feature>
<dbReference type="GO" id="GO:0006526">
    <property type="term" value="P:L-arginine biosynthetic process"/>
    <property type="evidence" value="ECO:0007669"/>
    <property type="project" value="UniProtKB-UniRule"/>
</dbReference>
<dbReference type="AlphaFoldDB" id="A0A517YX06"/>
<comment type="similarity">
    <text evidence="5">Belongs to the NAGSA dehydrogenase family. Type 1 subfamily.</text>
</comment>
<comment type="subcellular location">
    <subcellularLocation>
        <location evidence="5">Cytoplasm</location>
    </subcellularLocation>
</comment>
<dbReference type="GO" id="GO:0005737">
    <property type="term" value="C:cytoplasm"/>
    <property type="evidence" value="ECO:0007669"/>
    <property type="project" value="UniProtKB-SubCell"/>
</dbReference>
<dbReference type="SUPFAM" id="SSF51735">
    <property type="entry name" value="NAD(P)-binding Rossmann-fold domains"/>
    <property type="match status" value="1"/>
</dbReference>
<dbReference type="SUPFAM" id="SSF55347">
    <property type="entry name" value="Glyceraldehyde-3-phosphate dehydrogenase-like, C-terminal domain"/>
    <property type="match status" value="1"/>
</dbReference>
<evidence type="ECO:0000256" key="3">
    <source>
        <dbReference type="ARBA" id="ARBA00022857"/>
    </source>
</evidence>
<dbReference type="Gene3D" id="3.30.360.10">
    <property type="entry name" value="Dihydrodipicolinate Reductase, domain 2"/>
    <property type="match status" value="1"/>
</dbReference>
<dbReference type="GO" id="GO:0070401">
    <property type="term" value="F:NADP+ binding"/>
    <property type="evidence" value="ECO:0007669"/>
    <property type="project" value="InterPro"/>
</dbReference>
<dbReference type="GO" id="GO:0051287">
    <property type="term" value="F:NAD binding"/>
    <property type="evidence" value="ECO:0007669"/>
    <property type="project" value="InterPro"/>
</dbReference>
<proteinExistence type="inferred from homology"/>
<dbReference type="SMART" id="SM00859">
    <property type="entry name" value="Semialdhyde_dh"/>
    <property type="match status" value="1"/>
</dbReference>
<dbReference type="Pfam" id="PF01118">
    <property type="entry name" value="Semialdhyde_dh"/>
    <property type="match status" value="1"/>
</dbReference>
<keyword evidence="1 5" id="KW-0055">Arginine biosynthesis</keyword>
<evidence type="ECO:0000256" key="4">
    <source>
        <dbReference type="ARBA" id="ARBA00023002"/>
    </source>
</evidence>
<dbReference type="Pfam" id="PF22698">
    <property type="entry name" value="Semialdhyde_dhC_1"/>
    <property type="match status" value="1"/>
</dbReference>
<dbReference type="InterPro" id="IPR036291">
    <property type="entry name" value="NAD(P)-bd_dom_sf"/>
</dbReference>
<protein>
    <recommendedName>
        <fullName evidence="5">N-acetyl-gamma-glutamyl-phosphate reductase</fullName>
        <shortName evidence="5">AGPR</shortName>
        <ecNumber evidence="5">1.2.1.38</ecNumber>
    </recommendedName>
    <alternativeName>
        <fullName evidence="5">N-acetyl-glutamate semialdehyde dehydrogenase</fullName>
        <shortName evidence="5">NAGSA dehydrogenase</shortName>
    </alternativeName>
</protein>
<dbReference type="CDD" id="cd23934">
    <property type="entry name" value="AGPR_1_C"/>
    <property type="match status" value="1"/>
</dbReference>
<dbReference type="InterPro" id="IPR000534">
    <property type="entry name" value="Semialdehyde_DH_NAD-bd"/>
</dbReference>
<dbReference type="NCBIfam" id="TIGR01850">
    <property type="entry name" value="argC"/>
    <property type="match status" value="1"/>
</dbReference>
<dbReference type="PANTHER" id="PTHR32338">
    <property type="entry name" value="N-ACETYL-GAMMA-GLUTAMYL-PHOSPHATE REDUCTASE, CHLOROPLASTIC-RELATED-RELATED"/>
    <property type="match status" value="1"/>
</dbReference>
<dbReference type="HAMAP" id="MF_00150">
    <property type="entry name" value="ArgC_type1"/>
    <property type="match status" value="1"/>
</dbReference>
<name>A0A517YX06_9BACT</name>
<dbReference type="EMBL" id="CP036425">
    <property type="protein sequence ID" value="QDU34737.1"/>
    <property type="molecule type" value="Genomic_DNA"/>
</dbReference>
<accession>A0A517YX06</accession>
<keyword evidence="8" id="KW-1185">Reference proteome</keyword>
<dbReference type="EC" id="1.2.1.38" evidence="5"/>
<gene>
    <name evidence="5 7" type="primary">argC</name>
    <name evidence="7" type="ORF">KS4_28110</name>
</gene>
<keyword evidence="5" id="KW-0963">Cytoplasm</keyword>
<evidence type="ECO:0000256" key="2">
    <source>
        <dbReference type="ARBA" id="ARBA00022605"/>
    </source>
</evidence>
<dbReference type="UniPathway" id="UPA00068">
    <property type="reaction ID" value="UER00108"/>
</dbReference>
<dbReference type="CDD" id="cd17895">
    <property type="entry name" value="AGPR_1_N"/>
    <property type="match status" value="1"/>
</dbReference>
<comment type="function">
    <text evidence="5">Catalyzes the NADPH-dependent reduction of N-acetyl-5-glutamyl phosphate to yield N-acetyl-L-glutamate 5-semialdehyde.</text>
</comment>
<keyword evidence="3 5" id="KW-0521">NADP</keyword>
<evidence type="ECO:0000313" key="8">
    <source>
        <dbReference type="Proteomes" id="UP000317369"/>
    </source>
</evidence>
<dbReference type="InterPro" id="IPR058924">
    <property type="entry name" value="AGPR_dimerisation_dom"/>
</dbReference>
<evidence type="ECO:0000259" key="6">
    <source>
        <dbReference type="SMART" id="SM00859"/>
    </source>
</evidence>